<keyword evidence="5" id="KW-0963">Cytoplasm</keyword>
<dbReference type="InterPro" id="IPR020625">
    <property type="entry name" value="Schiff_base-form_aldolases_AS"/>
</dbReference>
<dbReference type="CDD" id="cd00408">
    <property type="entry name" value="DHDPS-like"/>
    <property type="match status" value="1"/>
</dbReference>
<feature type="active site" description="Schiff-base intermediate with substrate" evidence="14">
    <location>
        <position position="163"/>
    </location>
</feature>
<dbReference type="PANTHER" id="PTHR12128:SF66">
    <property type="entry name" value="4-HYDROXY-2-OXOGLUTARATE ALDOLASE, MITOCHONDRIAL"/>
    <property type="match status" value="1"/>
</dbReference>
<evidence type="ECO:0000313" key="16">
    <source>
        <dbReference type="EMBL" id="GEQ49999.1"/>
    </source>
</evidence>
<evidence type="ECO:0000256" key="9">
    <source>
        <dbReference type="ARBA" id="ARBA00023239"/>
    </source>
</evidence>
<gene>
    <name evidence="17" type="primary">dapA_1</name>
    <name evidence="16" type="ORF">TK11N_18510</name>
    <name evidence="17" type="ORF">TK2N_18940</name>
</gene>
<keyword evidence="8" id="KW-0457">Lysine biosynthesis</keyword>
<dbReference type="PANTHER" id="PTHR12128">
    <property type="entry name" value="DIHYDRODIPICOLINATE SYNTHASE"/>
    <property type="match status" value="1"/>
</dbReference>
<evidence type="ECO:0000313" key="19">
    <source>
        <dbReference type="Proteomes" id="UP000886607"/>
    </source>
</evidence>
<comment type="function">
    <text evidence="1">Catalyzes the condensation of (S)-aspartate-beta-semialdehyde [(S)-ASA] and pyruvate to 4-hydroxy-tetrahydrodipicolinate (HTPA).</text>
</comment>
<evidence type="ECO:0000256" key="13">
    <source>
        <dbReference type="PIRNR" id="PIRNR001365"/>
    </source>
</evidence>
<keyword evidence="7" id="KW-0220">Diaminopimelate biosynthesis</keyword>
<dbReference type="NCBIfam" id="TIGR00674">
    <property type="entry name" value="dapA"/>
    <property type="match status" value="1"/>
</dbReference>
<dbReference type="Gene3D" id="3.20.20.70">
    <property type="entry name" value="Aldolase class I"/>
    <property type="match status" value="1"/>
</dbReference>
<dbReference type="PROSITE" id="PS00666">
    <property type="entry name" value="DHDPS_2"/>
    <property type="match status" value="1"/>
</dbReference>
<organism evidence="17 18">
    <name type="scientific">Tetragenococcus koreensis</name>
    <dbReference type="NCBI Taxonomy" id="290335"/>
    <lineage>
        <taxon>Bacteria</taxon>
        <taxon>Bacillati</taxon>
        <taxon>Bacillota</taxon>
        <taxon>Bacilli</taxon>
        <taxon>Lactobacillales</taxon>
        <taxon>Enterococcaceae</taxon>
        <taxon>Tetragenococcus</taxon>
    </lineage>
</organism>
<evidence type="ECO:0000256" key="14">
    <source>
        <dbReference type="PIRSR" id="PIRSR001365-1"/>
    </source>
</evidence>
<evidence type="ECO:0000256" key="8">
    <source>
        <dbReference type="ARBA" id="ARBA00023154"/>
    </source>
</evidence>
<dbReference type="SUPFAM" id="SSF51569">
    <property type="entry name" value="Aldolase"/>
    <property type="match status" value="1"/>
</dbReference>
<proteinExistence type="inferred from homology"/>
<evidence type="ECO:0000313" key="17">
    <source>
        <dbReference type="EMBL" id="GEQ55050.1"/>
    </source>
</evidence>
<dbReference type="EMBL" id="BKBO01000031">
    <property type="protein sequence ID" value="GEQ49999.1"/>
    <property type="molecule type" value="Genomic_DNA"/>
</dbReference>
<evidence type="ECO:0000256" key="1">
    <source>
        <dbReference type="ARBA" id="ARBA00003294"/>
    </source>
</evidence>
<dbReference type="GO" id="GO:0009089">
    <property type="term" value="P:lysine biosynthetic process via diaminopimelate"/>
    <property type="evidence" value="ECO:0007669"/>
    <property type="project" value="UniProtKB-UniRule"/>
</dbReference>
<dbReference type="GO" id="GO:0019877">
    <property type="term" value="P:diaminopimelate biosynthetic process"/>
    <property type="evidence" value="ECO:0007669"/>
    <property type="project" value="UniProtKB-KW"/>
</dbReference>
<comment type="caution">
    <text evidence="17">The sequence shown here is derived from an EMBL/GenBank/DDBJ whole genome shotgun (WGS) entry which is preliminary data.</text>
</comment>
<keyword evidence="10" id="KW-0704">Schiff base</keyword>
<evidence type="ECO:0000256" key="4">
    <source>
        <dbReference type="ARBA" id="ARBA00012086"/>
    </source>
</evidence>
<dbReference type="InterPro" id="IPR005263">
    <property type="entry name" value="DapA"/>
</dbReference>
<dbReference type="GO" id="GO:0008840">
    <property type="term" value="F:4-hydroxy-tetrahydrodipicolinate synthase activity"/>
    <property type="evidence" value="ECO:0007669"/>
    <property type="project" value="UniProtKB-UniRule"/>
</dbReference>
<sequence length="295" mass="32346">MYEGIITPIVTPFNRDNKQKINYNATEQLINHLINKGVTGIFILGSNGEFHVLSHTEKIEFAKRVVKIVDSRVPVFAGTGACYTGEVVTLSKEMEDIGVDALSIVTPYFIQPSNEEILNYYETIAKNVKIPIILYNIPKNTGCNIAPNTVESLSQIDNICGIKDSSGDMDNLKSYIEAAKDQNFDVLVGSDSKIIDGYKMGATGAIAGTSNVITDVVVSLFKLLKSGEVKKAEELQNDIDVLRNVLKLGTVPSILKRSVELANISPVGLARKPVNEPSEQVDEKILEMLSHYELV</sequence>
<evidence type="ECO:0000256" key="5">
    <source>
        <dbReference type="ARBA" id="ARBA00022490"/>
    </source>
</evidence>
<keyword evidence="6" id="KW-0028">Amino-acid biosynthesis</keyword>
<dbReference type="RefSeq" id="WP_202584256.1">
    <property type="nucleotide sequence ID" value="NZ_BKBO01000031.1"/>
</dbReference>
<feature type="binding site" evidence="15">
    <location>
        <position position="206"/>
    </location>
    <ligand>
        <name>pyruvate</name>
        <dbReference type="ChEBI" id="CHEBI:15361"/>
    </ligand>
</feature>
<comment type="pathway">
    <text evidence="2">Amino-acid biosynthesis; L-lysine biosynthesis via DAP pathway; (S)-tetrahydrodipicolinate from L-aspartate: step 3/4.</text>
</comment>
<evidence type="ECO:0000256" key="11">
    <source>
        <dbReference type="ARBA" id="ARBA00047836"/>
    </source>
</evidence>
<accession>A0AAN4UCY1</accession>
<dbReference type="AlphaFoldDB" id="A0AAN4UCY1"/>
<keyword evidence="9 13" id="KW-0456">Lyase</keyword>
<reference evidence="17" key="1">
    <citation type="submission" date="2019-08" db="EMBL/GenBank/DDBJ databases">
        <authorList>
            <person name="Ishikawa M."/>
            <person name="Suzuki T."/>
            <person name="Matsutani M."/>
        </authorList>
    </citation>
    <scope>NUCLEOTIDE SEQUENCE</scope>
    <source>
        <strain evidence="17">7C1</strain>
        <strain evidence="16">8C4</strain>
    </source>
</reference>
<dbReference type="Proteomes" id="UP000886607">
    <property type="component" value="Unassembled WGS sequence"/>
</dbReference>
<keyword evidence="19" id="KW-1185">Reference proteome</keyword>
<evidence type="ECO:0000256" key="12">
    <source>
        <dbReference type="NCBIfam" id="TIGR00674"/>
    </source>
</evidence>
<comment type="catalytic activity">
    <reaction evidence="11">
        <text>L-aspartate 4-semialdehyde + pyruvate = (2S,4S)-4-hydroxy-2,3,4,5-tetrahydrodipicolinate + H2O + H(+)</text>
        <dbReference type="Rhea" id="RHEA:34171"/>
        <dbReference type="ChEBI" id="CHEBI:15361"/>
        <dbReference type="ChEBI" id="CHEBI:15377"/>
        <dbReference type="ChEBI" id="CHEBI:15378"/>
        <dbReference type="ChEBI" id="CHEBI:67139"/>
        <dbReference type="ChEBI" id="CHEBI:537519"/>
        <dbReference type="EC" id="4.3.3.7"/>
    </reaction>
</comment>
<evidence type="ECO:0000313" key="18">
    <source>
        <dbReference type="Proteomes" id="UP000886597"/>
    </source>
</evidence>
<dbReference type="Proteomes" id="UP000886597">
    <property type="component" value="Unassembled WGS sequence"/>
</dbReference>
<dbReference type="SMART" id="SM01130">
    <property type="entry name" value="DHDPS"/>
    <property type="match status" value="1"/>
</dbReference>
<dbReference type="EMBL" id="BKBQ01000032">
    <property type="protein sequence ID" value="GEQ55050.1"/>
    <property type="molecule type" value="Genomic_DNA"/>
</dbReference>
<reference evidence="17" key="2">
    <citation type="journal article" date="2020" name="Int. Dairy J.">
        <title>Lactic acid bacterial diversity in Brie cheese focusing on salt concentration and pH of isolation medium and characterisation of halophilic and alkaliphilic lactic acid bacterial isolates.</title>
        <authorList>
            <person name="Unno R."/>
            <person name="Matsutani M."/>
            <person name="Suzuki T."/>
            <person name="Kodama K."/>
            <person name="Matsushita H."/>
            <person name="Yamasato K."/>
            <person name="Koizumi Y."/>
            <person name="Ishikawa M."/>
        </authorList>
    </citation>
    <scope>NUCLEOTIDE SEQUENCE</scope>
    <source>
        <strain evidence="17">7C1</strain>
        <strain evidence="16">8C4</strain>
    </source>
</reference>
<dbReference type="InterPro" id="IPR013785">
    <property type="entry name" value="Aldolase_TIM"/>
</dbReference>
<protein>
    <recommendedName>
        <fullName evidence="4 12">4-hydroxy-tetrahydrodipicolinate synthase</fullName>
        <ecNumber evidence="4 12">4.3.3.7</ecNumber>
    </recommendedName>
</protein>
<dbReference type="Pfam" id="PF00701">
    <property type="entry name" value="DHDPS"/>
    <property type="match status" value="1"/>
</dbReference>
<feature type="active site" description="Proton donor/acceptor" evidence="14">
    <location>
        <position position="135"/>
    </location>
</feature>
<evidence type="ECO:0000256" key="7">
    <source>
        <dbReference type="ARBA" id="ARBA00022915"/>
    </source>
</evidence>
<evidence type="ECO:0000256" key="15">
    <source>
        <dbReference type="PIRSR" id="PIRSR001365-2"/>
    </source>
</evidence>
<comment type="similarity">
    <text evidence="3 13">Belongs to the DapA family.</text>
</comment>
<evidence type="ECO:0000256" key="6">
    <source>
        <dbReference type="ARBA" id="ARBA00022605"/>
    </source>
</evidence>
<evidence type="ECO:0000256" key="3">
    <source>
        <dbReference type="ARBA" id="ARBA00007592"/>
    </source>
</evidence>
<dbReference type="PRINTS" id="PR00146">
    <property type="entry name" value="DHPICSNTHASE"/>
</dbReference>
<dbReference type="EC" id="4.3.3.7" evidence="4 12"/>
<evidence type="ECO:0000256" key="2">
    <source>
        <dbReference type="ARBA" id="ARBA00005120"/>
    </source>
</evidence>
<evidence type="ECO:0000256" key="10">
    <source>
        <dbReference type="ARBA" id="ARBA00023270"/>
    </source>
</evidence>
<dbReference type="InterPro" id="IPR002220">
    <property type="entry name" value="DapA-like"/>
</dbReference>
<dbReference type="PIRSF" id="PIRSF001365">
    <property type="entry name" value="DHDPS"/>
    <property type="match status" value="1"/>
</dbReference>
<name>A0AAN4UCY1_9ENTE</name>